<dbReference type="GO" id="GO:0006796">
    <property type="term" value="P:phosphate-containing compound metabolic process"/>
    <property type="evidence" value="ECO:0007669"/>
    <property type="project" value="InterPro"/>
</dbReference>
<organism evidence="7 8">
    <name type="scientific">Intoshia linei</name>
    <dbReference type="NCBI Taxonomy" id="1819745"/>
    <lineage>
        <taxon>Eukaryota</taxon>
        <taxon>Metazoa</taxon>
        <taxon>Spiralia</taxon>
        <taxon>Lophotrochozoa</taxon>
        <taxon>Mesozoa</taxon>
        <taxon>Orthonectida</taxon>
        <taxon>Rhopaluridae</taxon>
        <taxon>Intoshia</taxon>
    </lineage>
</organism>
<comment type="caution">
    <text evidence="7">The sequence shown here is derived from an EMBL/GenBank/DDBJ whole genome shotgun (WGS) entry which is preliminary data.</text>
</comment>
<dbReference type="EMBL" id="LWCA01000200">
    <property type="protein sequence ID" value="OAF70008.1"/>
    <property type="molecule type" value="Genomic_DNA"/>
</dbReference>
<keyword evidence="8" id="KW-1185">Reference proteome</keyword>
<sequence length="336" mass="38926">MVLHYLVPKAIWTALDLAYTRFNRYFVSSFIKSAEKAKIVYKQCSYSAGYTTREYGQENTKDYRCYIENKGVIISPFHDISVFPVYSDASNIVNMIVEIPRHSNSKIELSMSDKLNPLKHDIKDDKVRYVKNIFPFHGYPWNYGLIPQTFESPNEKDRHTKLFGDDDPLDIIDIGNCIHPTGTIIRVKVLGCIALIDENQTDWKIVAIDVNDDRAHQLNDVNDVKSILPSLLKYSLEWFKLYKIPDGKPENKFGLNGDVQNKEFALEIIKDTHKLWQKLHSDESCWETHACQNTTLKNKNTVTAEDSILLCDQNQHYLKADKKALHVDNQYYVLKD</sequence>
<comment type="cofactor">
    <cofactor evidence="1">
        <name>Mg(2+)</name>
        <dbReference type="ChEBI" id="CHEBI:18420"/>
    </cofactor>
</comment>
<keyword evidence="6" id="KW-0460">Magnesium</keyword>
<protein>
    <recommendedName>
        <fullName evidence="3">inorganic diphosphatase</fullName>
        <ecNumber evidence="3">3.6.1.1</ecNumber>
    </recommendedName>
</protein>
<dbReference type="Proteomes" id="UP000078046">
    <property type="component" value="Unassembled WGS sequence"/>
</dbReference>
<accession>A0A177B6U3</accession>
<dbReference type="OrthoDB" id="1608002at2759"/>
<dbReference type="Pfam" id="PF00719">
    <property type="entry name" value="Pyrophosphatase"/>
    <property type="match status" value="1"/>
</dbReference>
<proteinExistence type="inferred from homology"/>
<dbReference type="PROSITE" id="PS00387">
    <property type="entry name" value="PPASE"/>
    <property type="match status" value="1"/>
</dbReference>
<dbReference type="GO" id="GO:0005737">
    <property type="term" value="C:cytoplasm"/>
    <property type="evidence" value="ECO:0007669"/>
    <property type="project" value="InterPro"/>
</dbReference>
<keyword evidence="4" id="KW-0479">Metal-binding</keyword>
<keyword evidence="5" id="KW-0378">Hydrolase</keyword>
<dbReference type="InterPro" id="IPR036649">
    <property type="entry name" value="Pyrophosphatase_sf"/>
</dbReference>
<dbReference type="GO" id="GO:0004427">
    <property type="term" value="F:inorganic diphosphate phosphatase activity"/>
    <property type="evidence" value="ECO:0007669"/>
    <property type="project" value="UniProtKB-EC"/>
</dbReference>
<dbReference type="GO" id="GO:0000287">
    <property type="term" value="F:magnesium ion binding"/>
    <property type="evidence" value="ECO:0007669"/>
    <property type="project" value="InterPro"/>
</dbReference>
<reference evidence="7 8" key="1">
    <citation type="submission" date="2016-04" db="EMBL/GenBank/DDBJ databases">
        <title>The genome of Intoshia linei affirms orthonectids as highly simplified spiralians.</title>
        <authorList>
            <person name="Mikhailov K.V."/>
            <person name="Slusarev G.S."/>
            <person name="Nikitin M.A."/>
            <person name="Logacheva M.D."/>
            <person name="Penin A."/>
            <person name="Aleoshin V."/>
            <person name="Panchin Y.V."/>
        </authorList>
    </citation>
    <scope>NUCLEOTIDE SEQUENCE [LARGE SCALE GENOMIC DNA]</scope>
    <source>
        <strain evidence="7">Intl2013</strain>
        <tissue evidence="7">Whole animal</tissue>
    </source>
</reference>
<gene>
    <name evidence="7" type="ORF">A3Q56_02251</name>
</gene>
<evidence type="ECO:0000256" key="4">
    <source>
        <dbReference type="ARBA" id="ARBA00022723"/>
    </source>
</evidence>
<dbReference type="SUPFAM" id="SSF50324">
    <property type="entry name" value="Inorganic pyrophosphatase"/>
    <property type="match status" value="1"/>
</dbReference>
<evidence type="ECO:0000256" key="1">
    <source>
        <dbReference type="ARBA" id="ARBA00001946"/>
    </source>
</evidence>
<dbReference type="Gene3D" id="3.90.80.10">
    <property type="entry name" value="Inorganic pyrophosphatase"/>
    <property type="match status" value="1"/>
</dbReference>
<evidence type="ECO:0000313" key="7">
    <source>
        <dbReference type="EMBL" id="OAF70008.1"/>
    </source>
</evidence>
<evidence type="ECO:0000256" key="2">
    <source>
        <dbReference type="ARBA" id="ARBA00006220"/>
    </source>
</evidence>
<evidence type="ECO:0000313" key="8">
    <source>
        <dbReference type="Proteomes" id="UP000078046"/>
    </source>
</evidence>
<comment type="similarity">
    <text evidence="2">Belongs to the PPase family.</text>
</comment>
<evidence type="ECO:0000256" key="6">
    <source>
        <dbReference type="ARBA" id="ARBA00022842"/>
    </source>
</evidence>
<dbReference type="PANTHER" id="PTHR10286">
    <property type="entry name" value="INORGANIC PYROPHOSPHATASE"/>
    <property type="match status" value="1"/>
</dbReference>
<dbReference type="EC" id="3.6.1.1" evidence="3"/>
<dbReference type="InterPro" id="IPR008162">
    <property type="entry name" value="Pyrophosphatase"/>
</dbReference>
<dbReference type="AlphaFoldDB" id="A0A177B6U3"/>
<evidence type="ECO:0000256" key="3">
    <source>
        <dbReference type="ARBA" id="ARBA00012146"/>
    </source>
</evidence>
<name>A0A177B6U3_9BILA</name>
<evidence type="ECO:0000256" key="5">
    <source>
        <dbReference type="ARBA" id="ARBA00022801"/>
    </source>
</evidence>